<protein>
    <recommendedName>
        <fullName evidence="2">Ig-like domain-containing protein</fullName>
    </recommendedName>
</protein>
<name>A0A1T4LX59_9FIRM</name>
<dbReference type="InterPro" id="IPR013783">
    <property type="entry name" value="Ig-like_fold"/>
</dbReference>
<dbReference type="EMBL" id="FUXA01000006">
    <property type="protein sequence ID" value="SJZ59255.1"/>
    <property type="molecule type" value="Genomic_DNA"/>
</dbReference>
<dbReference type="SUPFAM" id="SSF48726">
    <property type="entry name" value="Immunoglobulin"/>
    <property type="match status" value="2"/>
</dbReference>
<evidence type="ECO:0000259" key="2">
    <source>
        <dbReference type="PROSITE" id="PS50835"/>
    </source>
</evidence>
<dbReference type="PROSITE" id="PS50835">
    <property type="entry name" value="IG_LIKE"/>
    <property type="match status" value="2"/>
</dbReference>
<dbReference type="RefSeq" id="WP_078786831.1">
    <property type="nucleotide sequence ID" value="NZ_FMTO01000004.1"/>
</dbReference>
<keyword evidence="4" id="KW-1185">Reference proteome</keyword>
<evidence type="ECO:0000256" key="1">
    <source>
        <dbReference type="SAM" id="SignalP"/>
    </source>
</evidence>
<reference evidence="3 4" key="1">
    <citation type="submission" date="2017-02" db="EMBL/GenBank/DDBJ databases">
        <authorList>
            <person name="Peterson S.W."/>
        </authorList>
    </citation>
    <scope>NUCLEOTIDE SEQUENCE [LARGE SCALE GENOMIC DNA]</scope>
    <source>
        <strain evidence="3 4">ATCC 17233</strain>
    </source>
</reference>
<organism evidence="3 4">
    <name type="scientific">Eubacterium ruminantium</name>
    <dbReference type="NCBI Taxonomy" id="42322"/>
    <lineage>
        <taxon>Bacteria</taxon>
        <taxon>Bacillati</taxon>
        <taxon>Bacillota</taxon>
        <taxon>Clostridia</taxon>
        <taxon>Eubacteriales</taxon>
        <taxon>Eubacteriaceae</taxon>
        <taxon>Eubacterium</taxon>
    </lineage>
</organism>
<dbReference type="InterPro" id="IPR007110">
    <property type="entry name" value="Ig-like_dom"/>
</dbReference>
<sequence>MKKLRKFLAMILSAALIVGTINVKAYAKENDDLNSLISNITLGNTVILEGDKYESGPEEYRYRFDPSSLEIELSTGEVFKNDGPYGSIWDVQEQFRHAMIDKYPEVNFSFVCEDIYGDKTDLDVGEYNVNYYVYADDEIIATGQYSFEIVENDIEAVRLEDKTLVEGKTQERWDDKLDQSYNVYDVSPSGVTIETSSHGIYSGNFYDTIDEFQKDYGLTSVSRDVYDDYQSVDQSLGLGDYYFHVLFAGQSYEYSASIINNPITSIQISDKVYLEGEYETRDEYFVNDESVKYDWYAYNTWPEYIKVTAGNVTYEGNYDEVSDKIKKDYPYMDTGFWNDDGNQEVDKLWGAGQHTVKFKFLELEGTYEIVIKANPIDHIVVQDFEILEGNTRTEKEYWDNDERIELDWERYNVEPEKIDVYLKDDTVISGNVWDVRDRLEDIYKLKFDTGFDDDQTPTNIWEAGTEHAVRLFMGPVSCGYKVKILESPIANVVVNDKTIIEGDVHKEYEYWVDGERYEYEWEKYNVDPGEIIVTLKDGTQITGNAWDLGQQLSDQFGLKFDVYTNDDQTPSNIWEAGKTYPVTLKFGSVSCNYSVSIIKSPLKNVTILGDVYMLDDDYEVITEYNGDKEITYKKYNYWPDEIEVELVNAVNGKSKISGRTDDVIDELASIYECDRRDISAYTIDGQADGESFEMGENTVSFKILGKSAEFKVVIIKNIIDKLTVGDGYCDIKDKTVLYSYFDKDEKEVFEQFDGYFVMPEKAKIFYTDNTSFEGNLQEVYDDLIAKYNITNGFLHINNSVVTNQRPDNSWDKAGSYDAVFYFGNFVCPFNIIIYDGIQPDAFMIISSPIDTTAFEGDYANFSVEAQGENISYQWMLSKDGGKNWTNSSATGSKSKTVKVLAKESNSGYLYKCVVKSGNETLETDPVILIVDSNIASSVSSYETCAGDTVKFKVKLNSPNNASYQWQISKDNGKSWKDSGSTGNKTNVLQITTRFDLDGAKYRCKITKNGYTIISDAGVLIINPKITSEPGSASAYYGETATFKVVARGTNLKYQWQVSGDNGKNWSNSGSTGNKTSTLKVIAKSTNNGKKFRCVITDGVNMMTSQTVTITSKNNIISQPISKTAKSGAKAIFTVKANGSKLSYQWQISKDNGKTWKNSGSTGNKTATLTVKAETRLNGTKYRCVVTNGTVKINSNVAILTVK</sequence>
<dbReference type="AlphaFoldDB" id="A0A1T4LX59"/>
<feature type="domain" description="Ig-like" evidence="2">
    <location>
        <begin position="925"/>
        <end position="1014"/>
    </location>
</feature>
<dbReference type="SMART" id="SM00409">
    <property type="entry name" value="IG"/>
    <property type="match status" value="4"/>
</dbReference>
<gene>
    <name evidence="3" type="ORF">SAMN02745110_00985</name>
</gene>
<proteinExistence type="predicted"/>
<accession>A0A1T4LX59</accession>
<evidence type="ECO:0000313" key="3">
    <source>
        <dbReference type="EMBL" id="SJZ59255.1"/>
    </source>
</evidence>
<dbReference type="InterPro" id="IPR003599">
    <property type="entry name" value="Ig_sub"/>
</dbReference>
<dbReference type="OrthoDB" id="1822959at2"/>
<evidence type="ECO:0000313" key="4">
    <source>
        <dbReference type="Proteomes" id="UP000189857"/>
    </source>
</evidence>
<dbReference type="InterPro" id="IPR036179">
    <property type="entry name" value="Ig-like_dom_sf"/>
</dbReference>
<dbReference type="Gene3D" id="2.60.40.10">
    <property type="entry name" value="Immunoglobulins"/>
    <property type="match status" value="4"/>
</dbReference>
<feature type="domain" description="Ig-like" evidence="2">
    <location>
        <begin position="1023"/>
        <end position="1110"/>
    </location>
</feature>
<keyword evidence="1" id="KW-0732">Signal</keyword>
<dbReference type="Proteomes" id="UP000189857">
    <property type="component" value="Unassembled WGS sequence"/>
</dbReference>
<feature type="signal peptide" evidence="1">
    <location>
        <begin position="1"/>
        <end position="27"/>
    </location>
</feature>
<feature type="chain" id="PRO_5010539546" description="Ig-like domain-containing protein" evidence="1">
    <location>
        <begin position="28"/>
        <end position="1202"/>
    </location>
</feature>